<evidence type="ECO:0000256" key="8">
    <source>
        <dbReference type="ARBA" id="ARBA00022679"/>
    </source>
</evidence>
<dbReference type="EMBL" id="JBHSUS010000001">
    <property type="protein sequence ID" value="MFC6439636.1"/>
    <property type="molecule type" value="Genomic_DNA"/>
</dbReference>
<dbReference type="InterPro" id="IPR003835">
    <property type="entry name" value="Glyco_trans_19"/>
</dbReference>
<dbReference type="RefSeq" id="WP_371414249.1">
    <property type="nucleotide sequence ID" value="NZ_JBHSUS010000001.1"/>
</dbReference>
<comment type="similarity">
    <text evidence="2 11">Belongs to the LpxB family.</text>
</comment>
<comment type="pathway">
    <text evidence="11">Bacterial outer membrane biogenesis; LPS lipid A biosynthesis.</text>
</comment>
<keyword evidence="9 11" id="KW-0443">Lipid metabolism</keyword>
<comment type="function">
    <text evidence="1 11">Condensation of UDP-2,3-diacylglucosamine and 2,3-diacylglucosamine-1-phosphate to form lipid A disaccharide, a precursor of lipid A, a phosphorylated glycolipid that anchors the lipopolysaccharide to the outer membrane of the cell.</text>
</comment>
<dbReference type="Proteomes" id="UP001596364">
    <property type="component" value="Unassembled WGS sequence"/>
</dbReference>
<evidence type="ECO:0000256" key="11">
    <source>
        <dbReference type="HAMAP-Rule" id="MF_00392"/>
    </source>
</evidence>
<keyword evidence="5 11" id="KW-0444">Lipid biosynthesis</keyword>
<keyword evidence="6 11" id="KW-0441">Lipid A biosynthesis</keyword>
<dbReference type="NCBIfam" id="TIGR00215">
    <property type="entry name" value="lpxB"/>
    <property type="match status" value="1"/>
</dbReference>
<name>A0ABW1XHD4_9ALTE</name>
<evidence type="ECO:0000256" key="1">
    <source>
        <dbReference type="ARBA" id="ARBA00002056"/>
    </source>
</evidence>
<dbReference type="HAMAP" id="MF_00392">
    <property type="entry name" value="LpxB"/>
    <property type="match status" value="1"/>
</dbReference>
<dbReference type="GO" id="GO:0008915">
    <property type="term" value="F:lipid-A-disaccharide synthase activity"/>
    <property type="evidence" value="ECO:0007669"/>
    <property type="project" value="UniProtKB-EC"/>
</dbReference>
<evidence type="ECO:0000256" key="7">
    <source>
        <dbReference type="ARBA" id="ARBA00022676"/>
    </source>
</evidence>
<dbReference type="SUPFAM" id="SSF53756">
    <property type="entry name" value="UDP-Glycosyltransferase/glycogen phosphorylase"/>
    <property type="match status" value="1"/>
</dbReference>
<evidence type="ECO:0000256" key="6">
    <source>
        <dbReference type="ARBA" id="ARBA00022556"/>
    </source>
</evidence>
<evidence type="ECO:0000256" key="10">
    <source>
        <dbReference type="ARBA" id="ARBA00048975"/>
    </source>
</evidence>
<comment type="caution">
    <text evidence="12">The sequence shown here is derived from an EMBL/GenBank/DDBJ whole genome shotgun (WGS) entry which is preliminary data.</text>
</comment>
<gene>
    <name evidence="11 12" type="primary">lpxB</name>
    <name evidence="12" type="ORF">ACFP85_05655</name>
</gene>
<evidence type="ECO:0000256" key="2">
    <source>
        <dbReference type="ARBA" id="ARBA00007868"/>
    </source>
</evidence>
<organism evidence="12 13">
    <name type="scientific">Pseudobowmanella zhangzhouensis</name>
    <dbReference type="NCBI Taxonomy" id="1537679"/>
    <lineage>
        <taxon>Bacteria</taxon>
        <taxon>Pseudomonadati</taxon>
        <taxon>Pseudomonadota</taxon>
        <taxon>Gammaproteobacteria</taxon>
        <taxon>Alteromonadales</taxon>
        <taxon>Alteromonadaceae</taxon>
    </lineage>
</organism>
<keyword evidence="7 11" id="KW-0328">Glycosyltransferase</keyword>
<dbReference type="EC" id="2.4.1.182" evidence="3 11"/>
<dbReference type="PANTHER" id="PTHR30372:SF4">
    <property type="entry name" value="LIPID-A-DISACCHARIDE SYNTHASE, MITOCHONDRIAL-RELATED"/>
    <property type="match status" value="1"/>
</dbReference>
<protein>
    <recommendedName>
        <fullName evidence="4 11">Lipid-A-disaccharide synthase</fullName>
        <ecNumber evidence="3 11">2.4.1.182</ecNumber>
    </recommendedName>
</protein>
<dbReference type="CDD" id="cd01635">
    <property type="entry name" value="Glycosyltransferase_GTB-type"/>
    <property type="match status" value="1"/>
</dbReference>
<evidence type="ECO:0000256" key="9">
    <source>
        <dbReference type="ARBA" id="ARBA00023098"/>
    </source>
</evidence>
<proteinExistence type="inferred from homology"/>
<accession>A0ABW1XHD4</accession>
<evidence type="ECO:0000256" key="4">
    <source>
        <dbReference type="ARBA" id="ARBA00020902"/>
    </source>
</evidence>
<evidence type="ECO:0000256" key="3">
    <source>
        <dbReference type="ARBA" id="ARBA00012687"/>
    </source>
</evidence>
<keyword evidence="13" id="KW-1185">Reference proteome</keyword>
<dbReference type="Pfam" id="PF02684">
    <property type="entry name" value="LpxB"/>
    <property type="match status" value="1"/>
</dbReference>
<reference evidence="13" key="1">
    <citation type="journal article" date="2019" name="Int. J. Syst. Evol. Microbiol.">
        <title>The Global Catalogue of Microorganisms (GCM) 10K type strain sequencing project: providing services to taxonomists for standard genome sequencing and annotation.</title>
        <authorList>
            <consortium name="The Broad Institute Genomics Platform"/>
            <consortium name="The Broad Institute Genome Sequencing Center for Infectious Disease"/>
            <person name="Wu L."/>
            <person name="Ma J."/>
        </authorList>
    </citation>
    <scope>NUCLEOTIDE SEQUENCE [LARGE SCALE GENOMIC DNA]</scope>
    <source>
        <strain evidence="13">CGMCC 1.16031</strain>
    </source>
</reference>
<keyword evidence="8 11" id="KW-0808">Transferase</keyword>
<evidence type="ECO:0000313" key="13">
    <source>
        <dbReference type="Proteomes" id="UP001596364"/>
    </source>
</evidence>
<evidence type="ECO:0000256" key="5">
    <source>
        <dbReference type="ARBA" id="ARBA00022516"/>
    </source>
</evidence>
<sequence>MQDVKHIAIVVGETSGDILAAGLLRELKQRYPNATFSGIGGPRMLAQGFDSLFDMEELSVMGLFEVLSRLRRLLHIRKSLSKHFIANPPDVFIGVDAPDFNLGLELTLKQAGIKTVQYVSPTVWAWRQKRIFKIARATNLVLSIFPFEKAFYEQHQVPCEFVGHTLADQLPLQPDVAAARLHLGLPAQAAVLAILPGSRGNEVGLLSEPFFRAAALMQQQQPDLHILIPAANAKRRAQIEAVLAEVKLSNVQVLDGQSREAMTAADAILLASGTATLEAMLCKKPMLVAYKFSPLTAMILRRLVKADYFSLPNLLAGKKLVQELLQEQVEPDRIATELSGLLAEPQTALLAEFTAIHQQLKCNADVQAAQAIEKLLEAPC</sequence>
<dbReference type="PANTHER" id="PTHR30372">
    <property type="entry name" value="LIPID-A-DISACCHARIDE SYNTHASE"/>
    <property type="match status" value="1"/>
</dbReference>
<comment type="catalytic activity">
    <reaction evidence="10 11">
        <text>a lipid X + a UDP-2-N,3-O-bis[(3R)-3-hydroxyacyl]-alpha-D-glucosamine = a lipid A disaccharide + UDP + H(+)</text>
        <dbReference type="Rhea" id="RHEA:67828"/>
        <dbReference type="ChEBI" id="CHEBI:15378"/>
        <dbReference type="ChEBI" id="CHEBI:58223"/>
        <dbReference type="ChEBI" id="CHEBI:137748"/>
        <dbReference type="ChEBI" id="CHEBI:176338"/>
        <dbReference type="ChEBI" id="CHEBI:176343"/>
        <dbReference type="EC" id="2.4.1.182"/>
    </reaction>
</comment>
<evidence type="ECO:0000313" key="12">
    <source>
        <dbReference type="EMBL" id="MFC6439636.1"/>
    </source>
</evidence>